<dbReference type="InterPro" id="IPR006860">
    <property type="entry name" value="FecR"/>
</dbReference>
<keyword evidence="1" id="KW-1133">Transmembrane helix</keyword>
<feature type="domain" description="FecR protein" evidence="2">
    <location>
        <begin position="185"/>
        <end position="280"/>
    </location>
</feature>
<dbReference type="EMBL" id="FOLL01000013">
    <property type="protein sequence ID" value="SFC51670.1"/>
    <property type="molecule type" value="Genomic_DNA"/>
</dbReference>
<accession>A0A1I1K232</accession>
<evidence type="ECO:0000313" key="4">
    <source>
        <dbReference type="EMBL" id="SFC51670.1"/>
    </source>
</evidence>
<protein>
    <submittedName>
        <fullName evidence="4">FecR protein</fullName>
    </submittedName>
</protein>
<dbReference type="PANTHER" id="PTHR30273:SF2">
    <property type="entry name" value="PROTEIN FECR"/>
    <property type="match status" value="1"/>
</dbReference>
<reference evidence="5" key="1">
    <citation type="submission" date="2016-10" db="EMBL/GenBank/DDBJ databases">
        <authorList>
            <person name="Varghese N."/>
            <person name="Submissions S."/>
        </authorList>
    </citation>
    <scope>NUCLEOTIDE SEQUENCE [LARGE SCALE GENOMIC DNA]</scope>
    <source>
        <strain evidence="5">DSM 22900</strain>
    </source>
</reference>
<dbReference type="OrthoDB" id="1099963at2"/>
<dbReference type="Proteomes" id="UP000199577">
    <property type="component" value="Unassembled WGS sequence"/>
</dbReference>
<keyword evidence="1" id="KW-0812">Transmembrane</keyword>
<keyword evidence="5" id="KW-1185">Reference proteome</keyword>
<keyword evidence="1" id="KW-0472">Membrane</keyword>
<dbReference type="Gene3D" id="3.55.50.30">
    <property type="match status" value="1"/>
</dbReference>
<dbReference type="AlphaFoldDB" id="A0A1I1K232"/>
<dbReference type="STRING" id="623281.SAMN05421747_11335"/>
<dbReference type="Gene3D" id="2.60.120.1440">
    <property type="match status" value="1"/>
</dbReference>
<dbReference type="InterPro" id="IPR012373">
    <property type="entry name" value="Ferrdict_sens_TM"/>
</dbReference>
<dbReference type="PANTHER" id="PTHR30273">
    <property type="entry name" value="PERIPLASMIC SIGNAL SENSOR AND SIGMA FACTOR ACTIVATOR FECR-RELATED"/>
    <property type="match status" value="1"/>
</dbReference>
<gene>
    <name evidence="4" type="ORF">SAMN05421747_11335</name>
</gene>
<dbReference type="InterPro" id="IPR032508">
    <property type="entry name" value="FecR_C"/>
</dbReference>
<feature type="domain" description="Protein FecR C-terminal" evidence="3">
    <location>
        <begin position="324"/>
        <end position="385"/>
    </location>
</feature>
<feature type="transmembrane region" description="Helical" evidence="1">
    <location>
        <begin position="96"/>
        <end position="114"/>
    </location>
</feature>
<evidence type="ECO:0000256" key="1">
    <source>
        <dbReference type="SAM" id="Phobius"/>
    </source>
</evidence>
<evidence type="ECO:0000259" key="2">
    <source>
        <dbReference type="Pfam" id="PF04773"/>
    </source>
</evidence>
<organism evidence="4 5">
    <name type="scientific">Parapedobacter composti</name>
    <dbReference type="NCBI Taxonomy" id="623281"/>
    <lineage>
        <taxon>Bacteria</taxon>
        <taxon>Pseudomonadati</taxon>
        <taxon>Bacteroidota</taxon>
        <taxon>Sphingobacteriia</taxon>
        <taxon>Sphingobacteriales</taxon>
        <taxon>Sphingobacteriaceae</taxon>
        <taxon>Parapedobacter</taxon>
    </lineage>
</organism>
<evidence type="ECO:0000313" key="5">
    <source>
        <dbReference type="Proteomes" id="UP000199577"/>
    </source>
</evidence>
<sequence>MNSVNRIVYLLKQHLAGALSDNEQDELRGWAESHQAFQQLVEQTSDADSFYKLVADFDTTYGVDDRASLQRMKDRVAKKTSVSHWRKPAYRIHWRLVYGAAAMILAVLSTWIFFGDALNRTSDIPDVAPGGNRAMLTLADGRRVALSESQSGIIIGEAVTYTDGTTVLDDHQTGVVDSADLKFNELSTPKGGTYRMLLPDGTVVWLNAASILRYPTVFNGRERVVELEGEAYFEVSHQQRVPFRVISAGQVVEVLGTEFNISAYPDRADLKTTLAKGSVRVTSTTGHRSSITIAPGEQAVVSDGMIKTEVVDVNQYTAWKDGLFYFKKTEPEAALDQLRRWYDIDVIYEGEVPAIRFYGVIGRNKRLSSVLAMLKESGLQFRVEKTDGRNKLIVLSE</sequence>
<evidence type="ECO:0000259" key="3">
    <source>
        <dbReference type="Pfam" id="PF16344"/>
    </source>
</evidence>
<dbReference type="Pfam" id="PF04773">
    <property type="entry name" value="FecR"/>
    <property type="match status" value="1"/>
</dbReference>
<proteinExistence type="predicted"/>
<dbReference type="Pfam" id="PF16344">
    <property type="entry name" value="FecR_C"/>
    <property type="match status" value="1"/>
</dbReference>
<dbReference type="GO" id="GO:0016989">
    <property type="term" value="F:sigma factor antagonist activity"/>
    <property type="evidence" value="ECO:0007669"/>
    <property type="project" value="TreeGrafter"/>
</dbReference>
<name>A0A1I1K232_9SPHI</name>
<dbReference type="RefSeq" id="WP_090974137.1">
    <property type="nucleotide sequence ID" value="NZ_FOLL01000013.1"/>
</dbReference>